<reference evidence="7" key="1">
    <citation type="submission" date="2020-10" db="EMBL/GenBank/DDBJ databases">
        <authorList>
            <person name="Gilroy R."/>
        </authorList>
    </citation>
    <scope>NUCLEOTIDE SEQUENCE</scope>
    <source>
        <strain evidence="7">15467</strain>
    </source>
</reference>
<dbReference type="Pfam" id="PF01053">
    <property type="entry name" value="Cys_Met_Meta_PP"/>
    <property type="match status" value="1"/>
</dbReference>
<evidence type="ECO:0000256" key="5">
    <source>
        <dbReference type="PIRSR" id="PIRSR001434-2"/>
    </source>
</evidence>
<evidence type="ECO:0000256" key="4">
    <source>
        <dbReference type="ARBA" id="ARBA00022898"/>
    </source>
</evidence>
<dbReference type="NCBIfam" id="TIGR01326">
    <property type="entry name" value="OAH_OAS_sulfhy"/>
    <property type="match status" value="1"/>
</dbReference>
<organism evidence="7 8">
    <name type="scientific">Candidatus Egerieousia excrementavium</name>
    <dbReference type="NCBI Taxonomy" id="2840778"/>
    <lineage>
        <taxon>Bacteria</taxon>
        <taxon>Pseudomonadati</taxon>
        <taxon>Bacteroidota</taxon>
        <taxon>Bacteroidia</taxon>
        <taxon>Bacteroidales</taxon>
        <taxon>Candidatus Egerieousia</taxon>
    </lineage>
</organism>
<dbReference type="GO" id="GO:0030170">
    <property type="term" value="F:pyridoxal phosphate binding"/>
    <property type="evidence" value="ECO:0007669"/>
    <property type="project" value="InterPro"/>
</dbReference>
<dbReference type="SUPFAM" id="SSF53383">
    <property type="entry name" value="PLP-dependent transferases"/>
    <property type="match status" value="1"/>
</dbReference>
<dbReference type="AlphaFoldDB" id="A0A9D9GYU7"/>
<protein>
    <submittedName>
        <fullName evidence="7">O-acetylhomoserine aminocarboxypropyltransferase/cysteine synthase</fullName>
    </submittedName>
</protein>
<dbReference type="FunFam" id="3.40.640.10:FF:000035">
    <property type="entry name" value="O-succinylhomoserine sulfhydrylase"/>
    <property type="match status" value="1"/>
</dbReference>
<comment type="similarity">
    <text evidence="2 6">Belongs to the trans-sulfuration enzymes family.</text>
</comment>
<evidence type="ECO:0000256" key="6">
    <source>
        <dbReference type="RuleBase" id="RU362118"/>
    </source>
</evidence>
<dbReference type="InterPro" id="IPR006235">
    <property type="entry name" value="OAc-hSer/O-AcSer_sulfhydrylase"/>
</dbReference>
<dbReference type="GO" id="GO:0071269">
    <property type="term" value="P:L-homocysteine biosynthetic process"/>
    <property type="evidence" value="ECO:0007669"/>
    <property type="project" value="TreeGrafter"/>
</dbReference>
<dbReference type="InterPro" id="IPR054542">
    <property type="entry name" value="Cys_met_metab_PP"/>
</dbReference>
<proteinExistence type="inferred from homology"/>
<dbReference type="InterPro" id="IPR015422">
    <property type="entry name" value="PyrdxlP-dep_Trfase_small"/>
</dbReference>
<dbReference type="InterPro" id="IPR015424">
    <property type="entry name" value="PyrdxlP-dep_Trfase"/>
</dbReference>
<dbReference type="PIRSF" id="PIRSF001434">
    <property type="entry name" value="CGS"/>
    <property type="match status" value="1"/>
</dbReference>
<sequence length="425" mass="46333">MAKYKFDTLQVHAGNAPDPTTGACATPIYQTAAYAFKNLEHGRKLFSLEEEGNIYSRLTNPTTAAFEKRIAALENCTAAVAVSSGMSAQFLSVVNLCEAGDNIISSISLYGGTFNQFKVALPRLGIEVRFSNCKKKAELESLIDDRTKGIYVESIANSDLSVPDFDMLAEICRKYRLPLVVDNTVGCGGYVCTPADLGADIITHSATKWICGHGNSIAGVLLDAGRFDWASGRFPRFTEPVAAHNGLSYYDFSKSEAFAVRARNEGLRDFGCSLSPFNSFLLLTGLETLSLRAQRVCDNTMELARWLKANPKIERVCYPGLEEHPSHDNAKKYLKHGFGGIIIVDLKADRQTTAKVVERLELITLLANLGDNKSLVAHPATTTHSQMTDEELLNVGIRPGTLRLCIGIEDIDDIIGDLDQALGAI</sequence>
<gene>
    <name evidence="7" type="ORF">IAC68_03550</name>
</gene>
<dbReference type="GO" id="GO:0003961">
    <property type="term" value="F:O-acetylhomoserine aminocarboxypropyltransferase activity"/>
    <property type="evidence" value="ECO:0007669"/>
    <property type="project" value="TreeGrafter"/>
</dbReference>
<dbReference type="PANTHER" id="PTHR43797">
    <property type="entry name" value="HOMOCYSTEINE/CYSTEINE SYNTHASE"/>
    <property type="match status" value="1"/>
</dbReference>
<dbReference type="GO" id="GO:0004124">
    <property type="term" value="F:cysteine synthase activity"/>
    <property type="evidence" value="ECO:0007669"/>
    <property type="project" value="TreeGrafter"/>
</dbReference>
<evidence type="ECO:0000313" key="7">
    <source>
        <dbReference type="EMBL" id="MBO8428993.1"/>
    </source>
</evidence>
<dbReference type="InterPro" id="IPR000277">
    <property type="entry name" value="Cys/Met-Metab_PyrdxlP-dep_enz"/>
</dbReference>
<comment type="cofactor">
    <cofactor evidence="1 6">
        <name>pyridoxal 5'-phosphate</name>
        <dbReference type="ChEBI" id="CHEBI:597326"/>
    </cofactor>
</comment>
<evidence type="ECO:0000256" key="3">
    <source>
        <dbReference type="ARBA" id="ARBA00022679"/>
    </source>
</evidence>
<comment type="caution">
    <text evidence="7">The sequence shown here is derived from an EMBL/GenBank/DDBJ whole genome shotgun (WGS) entry which is preliminary data.</text>
</comment>
<dbReference type="Proteomes" id="UP000823635">
    <property type="component" value="Unassembled WGS sequence"/>
</dbReference>
<keyword evidence="4 5" id="KW-0663">Pyridoxal phosphate</keyword>
<dbReference type="PROSITE" id="PS00868">
    <property type="entry name" value="CYS_MET_METAB_PP"/>
    <property type="match status" value="1"/>
</dbReference>
<feature type="modified residue" description="N6-(pyridoxal phosphate)lysine" evidence="5">
    <location>
        <position position="208"/>
    </location>
</feature>
<keyword evidence="3" id="KW-0808">Transferase</keyword>
<dbReference type="Gene3D" id="3.90.1150.10">
    <property type="entry name" value="Aspartate Aminotransferase, domain 1"/>
    <property type="match status" value="1"/>
</dbReference>
<evidence type="ECO:0000313" key="8">
    <source>
        <dbReference type="Proteomes" id="UP000823635"/>
    </source>
</evidence>
<evidence type="ECO:0000256" key="2">
    <source>
        <dbReference type="ARBA" id="ARBA00009077"/>
    </source>
</evidence>
<evidence type="ECO:0000256" key="1">
    <source>
        <dbReference type="ARBA" id="ARBA00001933"/>
    </source>
</evidence>
<dbReference type="GO" id="GO:0006535">
    <property type="term" value="P:cysteine biosynthetic process from serine"/>
    <property type="evidence" value="ECO:0007669"/>
    <property type="project" value="TreeGrafter"/>
</dbReference>
<dbReference type="Gene3D" id="3.40.640.10">
    <property type="entry name" value="Type I PLP-dependent aspartate aminotransferase-like (Major domain)"/>
    <property type="match status" value="1"/>
</dbReference>
<dbReference type="GO" id="GO:0005737">
    <property type="term" value="C:cytoplasm"/>
    <property type="evidence" value="ECO:0007669"/>
    <property type="project" value="TreeGrafter"/>
</dbReference>
<accession>A0A9D9GYU7</accession>
<name>A0A9D9GYU7_9BACT</name>
<dbReference type="PANTHER" id="PTHR43797:SF2">
    <property type="entry name" value="HOMOCYSTEINE_CYSTEINE SYNTHASE"/>
    <property type="match status" value="1"/>
</dbReference>
<dbReference type="InterPro" id="IPR015421">
    <property type="entry name" value="PyrdxlP-dep_Trfase_major"/>
</dbReference>
<dbReference type="CDD" id="cd00614">
    <property type="entry name" value="CGS_like"/>
    <property type="match status" value="1"/>
</dbReference>
<dbReference type="GO" id="GO:0019346">
    <property type="term" value="P:transsulfuration"/>
    <property type="evidence" value="ECO:0007669"/>
    <property type="project" value="InterPro"/>
</dbReference>
<dbReference type="EMBL" id="JADINB010000080">
    <property type="protein sequence ID" value="MBO8428993.1"/>
    <property type="molecule type" value="Genomic_DNA"/>
</dbReference>
<reference evidence="7" key="2">
    <citation type="journal article" date="2021" name="PeerJ">
        <title>Extensive microbial diversity within the chicken gut microbiome revealed by metagenomics and culture.</title>
        <authorList>
            <person name="Gilroy R."/>
            <person name="Ravi A."/>
            <person name="Getino M."/>
            <person name="Pursley I."/>
            <person name="Horton D.L."/>
            <person name="Alikhan N.F."/>
            <person name="Baker D."/>
            <person name="Gharbi K."/>
            <person name="Hall N."/>
            <person name="Watson M."/>
            <person name="Adriaenssens E.M."/>
            <person name="Foster-Nyarko E."/>
            <person name="Jarju S."/>
            <person name="Secka A."/>
            <person name="Antonio M."/>
            <person name="Oren A."/>
            <person name="Chaudhuri R.R."/>
            <person name="La Ragione R."/>
            <person name="Hildebrand F."/>
            <person name="Pallen M.J."/>
        </authorList>
    </citation>
    <scope>NUCLEOTIDE SEQUENCE</scope>
    <source>
        <strain evidence="7">15467</strain>
    </source>
</reference>